<keyword evidence="6" id="KW-1185">Reference proteome</keyword>
<dbReference type="GO" id="GO:0008757">
    <property type="term" value="F:S-adenosylmethionine-dependent methyltransferase activity"/>
    <property type="evidence" value="ECO:0007669"/>
    <property type="project" value="InterPro"/>
</dbReference>
<evidence type="ECO:0000256" key="1">
    <source>
        <dbReference type="PIRSR" id="PIRSR018249-1"/>
    </source>
</evidence>
<dbReference type="InterPro" id="IPR029063">
    <property type="entry name" value="SAM-dependent_MTases_sf"/>
</dbReference>
<protein>
    <submittedName>
        <fullName evidence="5">Uncharacterized protein</fullName>
    </submittedName>
</protein>
<dbReference type="AlphaFoldDB" id="A0A1Y4M4L7"/>
<dbReference type="PANTHER" id="PTHR42912:SF45">
    <property type="entry name" value="23S RRNA (GUANINE(745)-N(1))-METHYLTRANSFERASE"/>
    <property type="match status" value="1"/>
</dbReference>
<feature type="binding site" evidence="1">
    <location>
        <position position="39"/>
    </location>
    <ligand>
        <name>Zn(2+)</name>
        <dbReference type="ChEBI" id="CHEBI:29105"/>
    </ligand>
</feature>
<dbReference type="InterPro" id="IPR013216">
    <property type="entry name" value="Methyltransf_11"/>
</dbReference>
<feature type="binding site" evidence="1">
    <location>
        <position position="43"/>
    </location>
    <ligand>
        <name>Zn(2+)</name>
        <dbReference type="ChEBI" id="CHEBI:29105"/>
    </ligand>
</feature>
<evidence type="ECO:0000313" key="5">
    <source>
        <dbReference type="EMBL" id="OUP61642.1"/>
    </source>
</evidence>
<comment type="caution">
    <text evidence="5">The sequence shown here is derived from an EMBL/GenBank/DDBJ whole genome shotgun (WGS) entry which is preliminary data.</text>
</comment>
<dbReference type="Pfam" id="PF08241">
    <property type="entry name" value="Methyltransf_11"/>
    <property type="match status" value="1"/>
</dbReference>
<evidence type="ECO:0000313" key="6">
    <source>
        <dbReference type="Proteomes" id="UP000195447"/>
    </source>
</evidence>
<feature type="binding site" evidence="2">
    <location>
        <position position="193"/>
    </location>
    <ligand>
        <name>S-adenosyl-L-methionine</name>
        <dbReference type="ChEBI" id="CHEBI:59789"/>
    </ligand>
</feature>
<accession>A0A1Y4M4L7</accession>
<organism evidence="5 6">
    <name type="scientific">Faecalitalea cylindroides</name>
    <dbReference type="NCBI Taxonomy" id="39483"/>
    <lineage>
        <taxon>Bacteria</taxon>
        <taxon>Bacillati</taxon>
        <taxon>Bacillota</taxon>
        <taxon>Erysipelotrichia</taxon>
        <taxon>Erysipelotrichales</taxon>
        <taxon>Erysipelotrichaceae</taxon>
        <taxon>Faecalitalea</taxon>
    </lineage>
</organism>
<dbReference type="Pfam" id="PF21302">
    <property type="entry name" value="Zn_ribbon_RlmA"/>
    <property type="match status" value="1"/>
</dbReference>
<keyword evidence="2" id="KW-0949">S-adenosyl-L-methionine</keyword>
<gene>
    <name evidence="5" type="ORF">B5F14_01430</name>
</gene>
<feature type="domain" description="23S rRNA (guanine(745)-N(1))-methyltransferase N-terminal" evidence="4">
    <location>
        <begin position="22"/>
        <end position="61"/>
    </location>
</feature>
<keyword evidence="1" id="KW-0479">Metal-binding</keyword>
<dbReference type="Gene3D" id="3.40.50.150">
    <property type="entry name" value="Vaccinia Virus protein VP39"/>
    <property type="match status" value="1"/>
</dbReference>
<dbReference type="PIRSF" id="PIRSF018249">
    <property type="entry name" value="MyrA_prd"/>
    <property type="match status" value="1"/>
</dbReference>
<name>A0A1Y4M4L7_9FIRM</name>
<evidence type="ECO:0000256" key="2">
    <source>
        <dbReference type="PIRSR" id="PIRSR018249-2"/>
    </source>
</evidence>
<keyword evidence="1" id="KW-0862">Zinc</keyword>
<dbReference type="InterPro" id="IPR016718">
    <property type="entry name" value="rRNA_m1G-MeTrfase_A_prd"/>
</dbReference>
<feature type="domain" description="Methyltransferase type 11" evidence="3">
    <location>
        <begin position="103"/>
        <end position="184"/>
    </location>
</feature>
<dbReference type="Proteomes" id="UP000195447">
    <property type="component" value="Unassembled WGS sequence"/>
</dbReference>
<dbReference type="EMBL" id="NFKM01000002">
    <property type="protein sequence ID" value="OUP61642.1"/>
    <property type="molecule type" value="Genomic_DNA"/>
</dbReference>
<proteinExistence type="predicted"/>
<dbReference type="InterPro" id="IPR048647">
    <property type="entry name" value="RlmA_N"/>
</dbReference>
<dbReference type="CDD" id="cd02440">
    <property type="entry name" value="AdoMet_MTases"/>
    <property type="match status" value="1"/>
</dbReference>
<sequence>MVFFLFFLVNKTYFFYTLRMLICPKCKKELKKEDHCYRCPEGHSFDIARQGYVNLSLKQKKNQGDNRLMVLARSKFLEEDHYDFMRQFVKDKLVDHNIHTLIDGGCGQGYYTKEFKQVVDTVYGIDLSKEAIRYAAAHDKQSQYFVAGIFDMPFSDHSADCITSIFTPLPHEEVYRVLRENGIWIVVGPGPDHCIELKELMYDRPYKNDWPDTHMDHFECVSQDLISNKAVVEDVWSLLEMTPYRYNSPSSSLDKVKACKSLDTTFEFVVSIWRKI</sequence>
<feature type="binding site" evidence="2">
    <location>
        <position position="82"/>
    </location>
    <ligand>
        <name>S-adenosyl-L-methionine</name>
        <dbReference type="ChEBI" id="CHEBI:59789"/>
    </ligand>
</feature>
<dbReference type="InterPro" id="IPR050508">
    <property type="entry name" value="Methyltransf_Superfamily"/>
</dbReference>
<evidence type="ECO:0000259" key="3">
    <source>
        <dbReference type="Pfam" id="PF08241"/>
    </source>
</evidence>
<evidence type="ECO:0000259" key="4">
    <source>
        <dbReference type="Pfam" id="PF21302"/>
    </source>
</evidence>
<dbReference type="GO" id="GO:0046872">
    <property type="term" value="F:metal ion binding"/>
    <property type="evidence" value="ECO:0007669"/>
    <property type="project" value="UniProtKB-KW"/>
</dbReference>
<dbReference type="SUPFAM" id="SSF53335">
    <property type="entry name" value="S-adenosyl-L-methionine-dependent methyltransferases"/>
    <property type="match status" value="1"/>
</dbReference>
<reference evidence="6" key="1">
    <citation type="submission" date="2017-04" db="EMBL/GenBank/DDBJ databases">
        <title>Function of individual gut microbiota members based on whole genome sequencing of pure cultures obtained from chicken caecum.</title>
        <authorList>
            <person name="Medvecky M."/>
            <person name="Cejkova D."/>
            <person name="Polansky O."/>
            <person name="Karasova D."/>
            <person name="Kubasova T."/>
            <person name="Cizek A."/>
            <person name="Rychlik I."/>
        </authorList>
    </citation>
    <scope>NUCLEOTIDE SEQUENCE [LARGE SCALE GENOMIC DNA]</scope>
    <source>
        <strain evidence="6">An178</strain>
    </source>
</reference>
<dbReference type="PANTHER" id="PTHR42912">
    <property type="entry name" value="METHYLTRANSFERASE"/>
    <property type="match status" value="1"/>
</dbReference>